<comment type="subcellular location">
    <subcellularLocation>
        <location evidence="2">Chromosome</location>
        <location evidence="2">Telomere</location>
    </subcellularLocation>
    <subcellularLocation>
        <location evidence="1">Nucleus</location>
    </subcellularLocation>
</comment>
<proteinExistence type="predicted"/>
<dbReference type="EMBL" id="JBEFKJ010000022">
    <property type="protein sequence ID" value="KAL2040219.1"/>
    <property type="molecule type" value="Genomic_DNA"/>
</dbReference>
<evidence type="ECO:0000256" key="2">
    <source>
        <dbReference type="ARBA" id="ARBA00004574"/>
    </source>
</evidence>
<keyword evidence="5" id="KW-0539">Nucleus</keyword>
<keyword evidence="3" id="KW-0158">Chromosome</keyword>
<gene>
    <name evidence="9" type="ORF">N7G274_007122</name>
</gene>
<evidence type="ECO:0000256" key="6">
    <source>
        <dbReference type="ARBA" id="ARBA00023306"/>
    </source>
</evidence>
<evidence type="ECO:0000313" key="9">
    <source>
        <dbReference type="EMBL" id="KAL2040219.1"/>
    </source>
</evidence>
<feature type="compositionally biased region" description="Polar residues" evidence="7">
    <location>
        <begin position="1155"/>
        <end position="1170"/>
    </location>
</feature>
<feature type="region of interest" description="Disordered" evidence="7">
    <location>
        <begin position="1449"/>
        <end position="1497"/>
    </location>
</feature>
<feature type="compositionally biased region" description="Polar residues" evidence="7">
    <location>
        <begin position="1451"/>
        <end position="1461"/>
    </location>
</feature>
<keyword evidence="10" id="KW-1185">Reference proteome</keyword>
<keyword evidence="4" id="KW-0779">Telomere</keyword>
<dbReference type="PANTHER" id="PTHR22928:SF3">
    <property type="entry name" value="TELOMERE-ASSOCIATED PROTEIN RIF1"/>
    <property type="match status" value="1"/>
</dbReference>
<reference evidence="9 10" key="1">
    <citation type="submission" date="2024-09" db="EMBL/GenBank/DDBJ databases">
        <title>Rethinking Asexuality: The Enigmatic Case of Functional Sexual Genes in Lepraria (Stereocaulaceae).</title>
        <authorList>
            <person name="Doellman M."/>
            <person name="Sun Y."/>
            <person name="Barcenas-Pena A."/>
            <person name="Lumbsch H.T."/>
            <person name="Grewe F."/>
        </authorList>
    </citation>
    <scope>NUCLEOTIDE SEQUENCE [LARGE SCALE GENOMIC DNA]</scope>
    <source>
        <strain evidence="9 10">Mercado 3170</strain>
    </source>
</reference>
<feature type="compositionally biased region" description="Basic and acidic residues" evidence="7">
    <location>
        <begin position="1210"/>
        <end position="1221"/>
    </location>
</feature>
<feature type="compositionally biased region" description="Basic and acidic residues" evidence="7">
    <location>
        <begin position="1652"/>
        <end position="1661"/>
    </location>
</feature>
<feature type="region of interest" description="Disordered" evidence="7">
    <location>
        <begin position="1210"/>
        <end position="1318"/>
    </location>
</feature>
<sequence>MVGLAPGLAATIVRPPTPPKESTTKLSDDNLSGFTLNALNRPLLDTPEESPASSADYFKSSSEKVRKKVGFSGWTEYHKPPSACSKDSDSEGQIRRLPPSRDCKSSTKSILKNCTDNAMVPSVNELLAFDQSSLPVMLRSTTLHLASASRTSRLDAYSTLLACLSAYDDIPNIQELSEKVVEFTSNIRRDVAAKITEDGTVDIQLATQALKVLTVFVCTPSIAKLLPEDFCLFILERSISSIEDAASPKILVSHYMHLIEKQKFGSKQMTTDRVNRLLTALDGITNRIKGNRVVGHRLMIYHRLLTQAKPVMISRVGSWIDHLVAGMLSTIKDIRARAITFGMDAGLHLGATAPVTQACLEVFNRASPEGKKVVDFLSSRLADMSKSKDDGVHVPQIWSVVVLFLRSRRRQLECWEHIKIWLGVIQRCFNSSDAQIKFQASIAWNRFIFAINLDTSTCDSMVRMLRQPIVSSLERKDSDKTSKQTKQIARSSYCTLLYYAFRPTATHAQLDRYWDLYVSQTLSSCFIASKAEANYACEVLTALFAGNGKSKIWDEDKANANGPVKPEELPCLDSKWVRLRTPLVLQIFDKMFDIADWSTGKDQEGPMMLAWRSFMTALGNAGSKEVKVSMDSMIAISHIINGLKQLLDRDTSTERRRQQNEATDPVEQPDLFEKIHFLVVEAVAKLGTIAFMERRIILTSQNSFEAAETPSSRSSRDLGSPDSPASHLLSLLLTKSQDDQIPDSLATTIQMVMHIPIQSATLRRTRLATLRNQARLLSVDSTFSKKTCRTFWKLLTEATFSAMKLPQQIDLHSASPQYPGHEYREAMKILELGIQQDLIDVTAWHDLHRTILDAVRKEVGNEAVILIMTEPLASTMYNEVRSCNETFLDSAVSIGVSIVETVHWPQSGHLMERAQKLLWGVVHASSKGSSLDPYNNIYLLVDALFSKTYGSFKTLSTTGVSRLLSAVTNMINVCPPALQRNLISRIQHGLSTWIEDAQKIIGVASGTDVDGLSPKFKKLWSSIKIIMENLPDFSSSSLSRYQGLILSGLRSRHKSIVNDSISMWNCTFGFADTLEYPKDLHLTLSKLKRLAELNLPDFPETEGDEVLSSPMRFVESEEDEEGQPQSLPAALQKPTSTKVPSLVGNQPMKVLALSPSPNTSNARESSQSARRSVKTTPKARLRHNDSQIQFAAVESSPLLPEAIESQYLTDRQKEVKERQGREAAAMFPEISSSPRSASRPAEYSLPKLVLKSTKDEALTRSMNDESSPIFPPDVLMNDFLGSSPTPSSSKKGSNGQRSDDEPPSSPPAIPPKFELNKPINLPMVDEDNKDTVIAGSYISSTATRNDVLPVTKDSPSNASERAVMKEVTNLLNGQAEGVIPKAIDVQADERILSDFDVFVDASAEPMVDQPTNENSKSQVSRIMSSFQSDVSSHFSTEDDQVTAQLVGEMEQASSQHTSNPLPRTGRKRRSIFDHRPSSAKKIRRSTQSPAQQHVESTTKAGVLVADCVMIDARAAAGEHVVNSQEIKRERSPSPSIITATQFENEMSTTRKRAGRTRRTSRASLRGQEASSVRRSPRQIQVKVEQNVDDKGTPALPSKARKSSRLSESFVNNPITSTSGSHTEVVHGMAEAPGNAAKKPPNRSLSGKSRQQRSHDASRDYDSSLDTDPLAPLADGDNAELAVDVQQAASANDEQQRKRLQLQQKDRVALANCDTNGHLSRAGAVSEPRDEVPTAQGILQGFKDMLQSLKRVSLGPEDERAVVGLLFESVREVHEAGRRNTGI</sequence>
<feature type="domain" description="Telomere-associated protein Rif1 N-terminal" evidence="8">
    <location>
        <begin position="145"/>
        <end position="518"/>
    </location>
</feature>
<feature type="compositionally biased region" description="Polar residues" evidence="7">
    <location>
        <begin position="29"/>
        <end position="38"/>
    </location>
</feature>
<dbReference type="InterPro" id="IPR022031">
    <property type="entry name" value="Rif1_N"/>
</dbReference>
<evidence type="ECO:0000256" key="1">
    <source>
        <dbReference type="ARBA" id="ARBA00004123"/>
    </source>
</evidence>
<evidence type="ECO:0000313" key="10">
    <source>
        <dbReference type="Proteomes" id="UP001590950"/>
    </source>
</evidence>
<evidence type="ECO:0000259" key="8">
    <source>
        <dbReference type="Pfam" id="PF12231"/>
    </source>
</evidence>
<evidence type="ECO:0000256" key="5">
    <source>
        <dbReference type="ARBA" id="ARBA00023242"/>
    </source>
</evidence>
<keyword evidence="6" id="KW-0131">Cell cycle</keyword>
<feature type="compositionally biased region" description="Polar residues" evidence="7">
    <location>
        <begin position="1605"/>
        <end position="1621"/>
    </location>
</feature>
<accession>A0ABR4A624</accession>
<dbReference type="Proteomes" id="UP001590950">
    <property type="component" value="Unassembled WGS sequence"/>
</dbReference>
<feature type="compositionally biased region" description="Low complexity" evidence="7">
    <location>
        <begin position="1281"/>
        <end position="1293"/>
    </location>
</feature>
<name>A0ABR4A624_9LECA</name>
<feature type="compositionally biased region" description="Polar residues" evidence="7">
    <location>
        <begin position="1485"/>
        <end position="1497"/>
    </location>
</feature>
<feature type="compositionally biased region" description="Low complexity" evidence="7">
    <location>
        <begin position="1231"/>
        <end position="1241"/>
    </location>
</feature>
<feature type="region of interest" description="Disordered" evidence="7">
    <location>
        <begin position="1113"/>
        <end position="1185"/>
    </location>
</feature>
<feature type="region of interest" description="Disordered" evidence="7">
    <location>
        <begin position="1522"/>
        <end position="1674"/>
    </location>
</feature>
<evidence type="ECO:0000256" key="4">
    <source>
        <dbReference type="ARBA" id="ARBA00022895"/>
    </source>
</evidence>
<evidence type="ECO:0000256" key="3">
    <source>
        <dbReference type="ARBA" id="ARBA00022454"/>
    </source>
</evidence>
<protein>
    <recommendedName>
        <fullName evidence="8">Telomere-associated protein Rif1 N-terminal domain-containing protein</fullName>
    </recommendedName>
</protein>
<comment type="caution">
    <text evidence="9">The sequence shown here is derived from an EMBL/GenBank/DDBJ whole genome shotgun (WGS) entry which is preliminary data.</text>
</comment>
<feature type="compositionally biased region" description="Basic residues" evidence="7">
    <location>
        <begin position="1171"/>
        <end position="1181"/>
    </location>
</feature>
<feature type="region of interest" description="Disordered" evidence="7">
    <location>
        <begin position="1"/>
        <end position="59"/>
    </location>
</feature>
<organism evidence="9 10">
    <name type="scientific">Stereocaulon virgatum</name>
    <dbReference type="NCBI Taxonomy" id="373712"/>
    <lineage>
        <taxon>Eukaryota</taxon>
        <taxon>Fungi</taxon>
        <taxon>Dikarya</taxon>
        <taxon>Ascomycota</taxon>
        <taxon>Pezizomycotina</taxon>
        <taxon>Lecanoromycetes</taxon>
        <taxon>OSLEUM clade</taxon>
        <taxon>Lecanoromycetidae</taxon>
        <taxon>Lecanorales</taxon>
        <taxon>Lecanorineae</taxon>
        <taxon>Stereocaulaceae</taxon>
        <taxon>Stereocaulon</taxon>
    </lineage>
</organism>
<dbReference type="Pfam" id="PF12231">
    <property type="entry name" value="Rif1_N"/>
    <property type="match status" value="1"/>
</dbReference>
<feature type="compositionally biased region" description="Polar residues" evidence="7">
    <location>
        <begin position="1532"/>
        <end position="1546"/>
    </location>
</feature>
<evidence type="ECO:0000256" key="7">
    <source>
        <dbReference type="SAM" id="MobiDB-lite"/>
    </source>
</evidence>
<feature type="compositionally biased region" description="Basic residues" evidence="7">
    <location>
        <begin position="1549"/>
        <end position="1560"/>
    </location>
</feature>
<feature type="region of interest" description="Disordered" evidence="7">
    <location>
        <begin position="79"/>
        <end position="106"/>
    </location>
</feature>
<dbReference type="PANTHER" id="PTHR22928">
    <property type="entry name" value="TELOMERE-ASSOCIATED PROTEIN RIF1"/>
    <property type="match status" value="1"/>
</dbReference>
<feature type="compositionally biased region" description="Basic and acidic residues" evidence="7">
    <location>
        <begin position="86"/>
        <end position="105"/>
    </location>
</feature>